<proteinExistence type="predicted"/>
<feature type="compositionally biased region" description="Low complexity" evidence="1">
    <location>
        <begin position="96"/>
        <end position="112"/>
    </location>
</feature>
<organism evidence="2 3">
    <name type="scientific">Methylobacterium dankookense</name>
    <dbReference type="NCBI Taxonomy" id="560405"/>
    <lineage>
        <taxon>Bacteria</taxon>
        <taxon>Pseudomonadati</taxon>
        <taxon>Pseudomonadota</taxon>
        <taxon>Alphaproteobacteria</taxon>
        <taxon>Hyphomicrobiales</taxon>
        <taxon>Methylobacteriaceae</taxon>
        <taxon>Methylobacterium</taxon>
    </lineage>
</organism>
<feature type="region of interest" description="Disordered" evidence="1">
    <location>
        <begin position="1"/>
        <end position="25"/>
    </location>
</feature>
<gene>
    <name evidence="2" type="ORF">MTDSW087_00426</name>
</gene>
<dbReference type="EMBL" id="CABFVH010000001">
    <property type="protein sequence ID" value="VUF10754.1"/>
    <property type="molecule type" value="Genomic_DNA"/>
</dbReference>
<evidence type="ECO:0000313" key="3">
    <source>
        <dbReference type="Proteomes" id="UP000401717"/>
    </source>
</evidence>
<evidence type="ECO:0000313" key="2">
    <source>
        <dbReference type="EMBL" id="VUF10754.1"/>
    </source>
</evidence>
<feature type="region of interest" description="Disordered" evidence="1">
    <location>
        <begin position="93"/>
        <end position="112"/>
    </location>
</feature>
<accession>A0A564FSH8</accession>
<dbReference type="Proteomes" id="UP000401717">
    <property type="component" value="Unassembled WGS sequence"/>
</dbReference>
<reference evidence="2 3" key="1">
    <citation type="submission" date="2019-06" db="EMBL/GenBank/DDBJ databases">
        <authorList>
            <person name="Rodrigo-Torres L."/>
            <person name="Arahal R. D."/>
            <person name="Lucena T."/>
        </authorList>
    </citation>
    <scope>NUCLEOTIDE SEQUENCE [LARGE SCALE GENOMIC DNA]</scope>
    <source>
        <strain evidence="2 3">SW08-7</strain>
    </source>
</reference>
<evidence type="ECO:0000256" key="1">
    <source>
        <dbReference type="SAM" id="MobiDB-lite"/>
    </source>
</evidence>
<sequence length="112" mass="10972">MAASKAPTPRAMRSPARGIGAGTAPTRVRLRRAAALRAMAWKTGATALRTERRRSAAASSTAASAKAAAAAMSAAGSTAWAGGVPGPLPRQRAVPAAMAGSSTTSAMAGARA</sequence>
<protein>
    <submittedName>
        <fullName evidence="2">Uncharacterized protein</fullName>
    </submittedName>
</protein>
<dbReference type="AlphaFoldDB" id="A0A564FSH8"/>
<name>A0A564FSH8_9HYPH</name>